<evidence type="ECO:0000256" key="6">
    <source>
        <dbReference type="ARBA" id="ARBA00023242"/>
    </source>
</evidence>
<evidence type="ECO:0000256" key="7">
    <source>
        <dbReference type="ARBA" id="ARBA00025346"/>
    </source>
</evidence>
<evidence type="ECO:0000256" key="4">
    <source>
        <dbReference type="ARBA" id="ARBA00023015"/>
    </source>
</evidence>
<feature type="non-terminal residue" evidence="12">
    <location>
        <position position="1259"/>
    </location>
</feature>
<gene>
    <name evidence="12" type="ORF">METBISCDRAFT_13963</name>
</gene>
<dbReference type="SUPFAM" id="SSF63737">
    <property type="entry name" value="Leukotriene A4 hydrolase N-terminal domain"/>
    <property type="match status" value="1"/>
</dbReference>
<feature type="compositionally biased region" description="Basic and acidic residues" evidence="9">
    <location>
        <begin position="1"/>
        <end position="10"/>
    </location>
</feature>
<dbReference type="FunFam" id="1.10.390.10:FF:000011">
    <property type="entry name" value="Transcription initiation factor TFIID subunit"/>
    <property type="match status" value="1"/>
</dbReference>
<evidence type="ECO:0000313" key="12">
    <source>
        <dbReference type="EMBL" id="RKP31502.1"/>
    </source>
</evidence>
<sequence>MLLGPTDRHLAAPTPKFTAASYGTPKTRSSKPRKPALLAQHLQVAHQRVNLDVDFCRRRLRGLTELTVFPTLSTLRCVKLDAREMKITRVLLNGIENADYIYNDQLYINDPAAFDTLATCRVSNVRDVCSEDFGVDQHHYLRRMLSYLFGQVEDDLLRAQERPENLNSEELLILLPESLKLHPADTTTQYTPSSMAPTNATPGMGEAALVNTYTPIHITVDYEVVNPNNGVHFICPNLADTALWLVYTANSDYNVSASCWVPCVDNLLERSIWSLELSIPRSVRVIEAMRNSNDDVERRVSGDPPNNGALPEKDSRAVESHDDDDEADTVDLFVCTGNANNTKESAHATDHSKKVVSWSVFNPVAAHHIGWCVGAFQSAELTNFVDGNATAADDDDAYDEFEEIEKDDSSPPAVVYFLAHQEEMAKNTCIFASNALQHFLKEYGAYPFSSYGIVFVDGPKYPYNNFAGLSVVTSDVLYPATVIEPMFRITEYILESIACQWSGINIVPQCFNDMWCTIGIAKFMSLQFVRTLMGSNEYHYQIKNKMDEIVRRDLGRRPIGMLLLQAPVSENSLEFVRLKAPVVMYILDRRMTKTDKSFGFSRVLPKVFLQAMSGDLPSGSLSTQHFQYVCEKVIRNRLEAFFKQWVYGCGTPVFSISQKFNKKRSMIEVVIRQTQIQNQRVAHPQATTFVDDAVAYLGDDAAFTVQQTFLGPMTIRVHEADGAPYEHIVDIKNAVVKFDVQYNSRVRRVKKKDELEGGLFTRLGNVLESAEDVQQWRLEEWPKRDEELLDPFEWLRVDTDFEWIATFHVSQPDYMFGAQLQQDRDIAAQIAAIDYFGLHEKPSAVYCTMLTRTLVDTRYFYGVRMAAARALARLLTSTTRFMGSFYLLKAFRDLFCFRDSLVPTSNSFDDFGKYFLQKAIPGYLAGIKDDAGATPCHIRSLLFNLLRYNDNSNNPFLDCFYVSELARALVGSVLLAADDDAPLDADDRAFVAEVVDELLRLRKLDRWVPSYRAEVSHTCLEQKIALARAALISVPFEELLYMTSLKYAPRIRTLAFRGLFTLGALKNAEILKYFLDVCLLEPATPAFRAGLVHVLVDSVAEVAVRGCPSNLDDPEFHAPASHCAVPAAHGSTVLVENSLDGDLNARRNALARATVKGTIDLLRADLAHGKGLQHVLWQLMHSSFIGLSERKAVFVLCDILYRPQNKLLVRFPIPCVPFEELRKKIVARDLGDGKIVVKRVGRFKIQLSAKAILSDSKAK</sequence>
<dbReference type="OrthoDB" id="308861at2759"/>
<accession>A0A4P9ZGG6</accession>
<dbReference type="PANTHER" id="PTHR15137">
    <property type="entry name" value="TRANSCRIPTION INITIATION FACTOR TFIID"/>
    <property type="match status" value="1"/>
</dbReference>
<dbReference type="EMBL" id="ML004441">
    <property type="protein sequence ID" value="RKP31502.1"/>
    <property type="molecule type" value="Genomic_DNA"/>
</dbReference>
<feature type="domain" description="Transcription initiation factor TFIID subunit 2 Ig-like" evidence="10">
    <location>
        <begin position="649"/>
        <end position="812"/>
    </location>
</feature>
<dbReference type="InterPro" id="IPR037813">
    <property type="entry name" value="TAF2"/>
</dbReference>
<keyword evidence="4" id="KW-0805">Transcription regulation</keyword>
<dbReference type="PANTHER" id="PTHR15137:SF9">
    <property type="entry name" value="TRANSCRIPTION INITIATION FACTOR TFIID SUBUNIT 2"/>
    <property type="match status" value="1"/>
</dbReference>
<dbReference type="GO" id="GO:0000976">
    <property type="term" value="F:transcription cis-regulatory region binding"/>
    <property type="evidence" value="ECO:0007669"/>
    <property type="project" value="TreeGrafter"/>
</dbReference>
<evidence type="ECO:0000259" key="11">
    <source>
        <dbReference type="Pfam" id="PF25577"/>
    </source>
</evidence>
<reference evidence="13" key="1">
    <citation type="journal article" date="2018" name="Nat. Microbiol.">
        <title>Leveraging single-cell genomics to expand the fungal tree of life.</title>
        <authorList>
            <person name="Ahrendt S.R."/>
            <person name="Quandt C.A."/>
            <person name="Ciobanu D."/>
            <person name="Clum A."/>
            <person name="Salamov A."/>
            <person name="Andreopoulos B."/>
            <person name="Cheng J.F."/>
            <person name="Woyke T."/>
            <person name="Pelin A."/>
            <person name="Henrissat B."/>
            <person name="Reynolds N.K."/>
            <person name="Benny G.L."/>
            <person name="Smith M.E."/>
            <person name="James T.Y."/>
            <person name="Grigoriev I.V."/>
        </authorList>
    </citation>
    <scope>NUCLEOTIDE SEQUENCE [LARGE SCALE GENOMIC DNA]</scope>
    <source>
        <strain evidence="13">Baker2002</strain>
    </source>
</reference>
<evidence type="ECO:0000256" key="9">
    <source>
        <dbReference type="SAM" id="MobiDB-lite"/>
    </source>
</evidence>
<dbReference type="InterPro" id="IPR057345">
    <property type="entry name" value="Ig-like_TAF2"/>
</dbReference>
<dbReference type="Pfam" id="PF25316">
    <property type="entry name" value="TAF2_3rd"/>
    <property type="match status" value="1"/>
</dbReference>
<dbReference type="SUPFAM" id="SSF55486">
    <property type="entry name" value="Metalloproteases ('zincins'), catalytic domain"/>
    <property type="match status" value="1"/>
</dbReference>
<dbReference type="Pfam" id="PF25577">
    <property type="entry name" value="TPR_TAF2_C"/>
    <property type="match status" value="1"/>
</dbReference>
<dbReference type="GO" id="GO:0016251">
    <property type="term" value="F:RNA polymerase II general transcription initiation factor activity"/>
    <property type="evidence" value="ECO:0007669"/>
    <property type="project" value="TreeGrafter"/>
</dbReference>
<dbReference type="InterPro" id="IPR042097">
    <property type="entry name" value="Aminopeptidase_N-like_N_sf"/>
</dbReference>
<evidence type="ECO:0000259" key="10">
    <source>
        <dbReference type="Pfam" id="PF25316"/>
    </source>
</evidence>
<feature type="region of interest" description="Disordered" evidence="9">
    <location>
        <begin position="293"/>
        <end position="323"/>
    </location>
</feature>
<dbReference type="InterPro" id="IPR027268">
    <property type="entry name" value="Peptidase_M4/M1_CTD_sf"/>
</dbReference>
<dbReference type="Gene3D" id="1.10.390.10">
    <property type="entry name" value="Neutral Protease Domain 2"/>
    <property type="match status" value="1"/>
</dbReference>
<evidence type="ECO:0000256" key="5">
    <source>
        <dbReference type="ARBA" id="ARBA00023163"/>
    </source>
</evidence>
<dbReference type="CDD" id="cd09839">
    <property type="entry name" value="M1_like_TAF2"/>
    <property type="match status" value="1"/>
</dbReference>
<evidence type="ECO:0000256" key="1">
    <source>
        <dbReference type="ARBA" id="ARBA00004123"/>
    </source>
</evidence>
<comment type="function">
    <text evidence="7">Functions as a component of the DNA-binding general transcription factor complex TFIID. Binding of TFIID to a promoter (with or without TATA element) is the initial step in pre-initiation complex (PIC) formation. TFIID plays a key role in the regulation of gene expression by RNA polymerase II through different activities such as transcription activator interaction, core promoter recognition and selectivity, TFIIA and TFIIB interaction, chromatin modification (histone acetylation by TAF1), facilitation of DNA opening and initiation of transcription.</text>
</comment>
<proteinExistence type="inferred from homology"/>
<dbReference type="Gene3D" id="2.60.40.1730">
    <property type="entry name" value="tricorn interacting facor f3 domain"/>
    <property type="match status" value="1"/>
</dbReference>
<dbReference type="GO" id="GO:0003682">
    <property type="term" value="F:chromatin binding"/>
    <property type="evidence" value="ECO:0007669"/>
    <property type="project" value="TreeGrafter"/>
</dbReference>
<dbReference type="Proteomes" id="UP000268321">
    <property type="component" value="Unassembled WGS sequence"/>
</dbReference>
<keyword evidence="5" id="KW-0804">Transcription</keyword>
<evidence type="ECO:0000313" key="13">
    <source>
        <dbReference type="Proteomes" id="UP000268321"/>
    </source>
</evidence>
<feature type="domain" description="Transcription initiation factor TFIID subunit 2 TPR repeats" evidence="11">
    <location>
        <begin position="813"/>
        <end position="1098"/>
    </location>
</feature>
<dbReference type="GO" id="GO:0005669">
    <property type="term" value="C:transcription factor TFIID complex"/>
    <property type="evidence" value="ECO:0007669"/>
    <property type="project" value="InterPro"/>
</dbReference>
<feature type="region of interest" description="Disordered" evidence="9">
    <location>
        <begin position="1"/>
        <end position="33"/>
    </location>
</feature>
<dbReference type="InterPro" id="IPR057991">
    <property type="entry name" value="TPR_TAF2_C"/>
</dbReference>
<protein>
    <recommendedName>
        <fullName evidence="3">Transcription initiation factor TFIID subunit 2</fullName>
    </recommendedName>
    <alternativeName>
        <fullName evidence="8">TBP-associated factor 2</fullName>
    </alternativeName>
</protein>
<keyword evidence="13" id="KW-1185">Reference proteome</keyword>
<organism evidence="12 13">
    <name type="scientific">Metschnikowia bicuspidata</name>
    <dbReference type="NCBI Taxonomy" id="27322"/>
    <lineage>
        <taxon>Eukaryota</taxon>
        <taxon>Fungi</taxon>
        <taxon>Dikarya</taxon>
        <taxon>Ascomycota</taxon>
        <taxon>Saccharomycotina</taxon>
        <taxon>Pichiomycetes</taxon>
        <taxon>Metschnikowiaceae</taxon>
        <taxon>Metschnikowia</taxon>
    </lineage>
</organism>
<feature type="compositionally biased region" description="Basic and acidic residues" evidence="9">
    <location>
        <begin position="311"/>
        <end position="320"/>
    </location>
</feature>
<keyword evidence="6" id="KW-0539">Nucleus</keyword>
<evidence type="ECO:0000256" key="2">
    <source>
        <dbReference type="ARBA" id="ARBA00010937"/>
    </source>
</evidence>
<dbReference type="GO" id="GO:0006367">
    <property type="term" value="P:transcription initiation at RNA polymerase II promoter"/>
    <property type="evidence" value="ECO:0007669"/>
    <property type="project" value="TreeGrafter"/>
</dbReference>
<evidence type="ECO:0000256" key="8">
    <source>
        <dbReference type="ARBA" id="ARBA00076306"/>
    </source>
</evidence>
<dbReference type="AlphaFoldDB" id="A0A4P9ZGG6"/>
<comment type="subcellular location">
    <subcellularLocation>
        <location evidence="1">Nucleus</location>
    </subcellularLocation>
</comment>
<name>A0A4P9ZGG6_9ASCO</name>
<comment type="similarity">
    <text evidence="2">Belongs to the TAF2 family.</text>
</comment>
<evidence type="ECO:0000256" key="3">
    <source>
        <dbReference type="ARBA" id="ARBA00017363"/>
    </source>
</evidence>